<dbReference type="AlphaFoldDB" id="A0A165F8G6"/>
<evidence type="ECO:0000313" key="2">
    <source>
        <dbReference type="EMBL" id="KZV88571.1"/>
    </source>
</evidence>
<accession>A0A165F8G6</accession>
<organism evidence="2 3">
    <name type="scientific">Exidia glandulosa HHB12029</name>
    <dbReference type="NCBI Taxonomy" id="1314781"/>
    <lineage>
        <taxon>Eukaryota</taxon>
        <taxon>Fungi</taxon>
        <taxon>Dikarya</taxon>
        <taxon>Basidiomycota</taxon>
        <taxon>Agaricomycotina</taxon>
        <taxon>Agaricomycetes</taxon>
        <taxon>Auriculariales</taxon>
        <taxon>Exidiaceae</taxon>
        <taxon>Exidia</taxon>
    </lineage>
</organism>
<keyword evidence="3" id="KW-1185">Reference proteome</keyword>
<keyword evidence="1" id="KW-0812">Transmembrane</keyword>
<dbReference type="InParanoid" id="A0A165F8G6"/>
<evidence type="ECO:0000256" key="1">
    <source>
        <dbReference type="SAM" id="Phobius"/>
    </source>
</evidence>
<reference evidence="2 3" key="1">
    <citation type="journal article" date="2016" name="Mol. Biol. Evol.">
        <title>Comparative Genomics of Early-Diverging Mushroom-Forming Fungi Provides Insights into the Origins of Lignocellulose Decay Capabilities.</title>
        <authorList>
            <person name="Nagy L.G."/>
            <person name="Riley R."/>
            <person name="Tritt A."/>
            <person name="Adam C."/>
            <person name="Daum C."/>
            <person name="Floudas D."/>
            <person name="Sun H."/>
            <person name="Yadav J.S."/>
            <person name="Pangilinan J."/>
            <person name="Larsson K.H."/>
            <person name="Matsuura K."/>
            <person name="Barry K."/>
            <person name="Labutti K."/>
            <person name="Kuo R."/>
            <person name="Ohm R.A."/>
            <person name="Bhattacharya S.S."/>
            <person name="Shirouzu T."/>
            <person name="Yoshinaga Y."/>
            <person name="Martin F.M."/>
            <person name="Grigoriev I.V."/>
            <person name="Hibbett D.S."/>
        </authorList>
    </citation>
    <scope>NUCLEOTIDE SEQUENCE [LARGE SCALE GENOMIC DNA]</scope>
    <source>
        <strain evidence="2 3">HHB12029</strain>
    </source>
</reference>
<dbReference type="EMBL" id="KV426097">
    <property type="protein sequence ID" value="KZV88571.1"/>
    <property type="molecule type" value="Genomic_DNA"/>
</dbReference>
<name>A0A165F8G6_EXIGL</name>
<gene>
    <name evidence="2" type="ORF">EXIGLDRAFT_722610</name>
</gene>
<keyword evidence="1" id="KW-0472">Membrane</keyword>
<proteinExistence type="predicted"/>
<protein>
    <submittedName>
        <fullName evidence="2">Uncharacterized protein</fullName>
    </submittedName>
</protein>
<dbReference type="Proteomes" id="UP000077266">
    <property type="component" value="Unassembled WGS sequence"/>
</dbReference>
<sequence length="78" mass="8901">MPPSAPGLIDRDELRALAILGCIILLFVLLSRLRSFVHGSRRPRRRRVWLPLYDSPERQPLISDVERATVAATVVIRQ</sequence>
<evidence type="ECO:0000313" key="3">
    <source>
        <dbReference type="Proteomes" id="UP000077266"/>
    </source>
</evidence>
<keyword evidence="1" id="KW-1133">Transmembrane helix</keyword>
<feature type="transmembrane region" description="Helical" evidence="1">
    <location>
        <begin position="16"/>
        <end position="37"/>
    </location>
</feature>